<feature type="transmembrane region" description="Helical" evidence="5">
    <location>
        <begin position="205"/>
        <end position="230"/>
    </location>
</feature>
<organism evidence="8 9">
    <name type="scientific">Undibacterium rivi</name>
    <dbReference type="NCBI Taxonomy" id="2828729"/>
    <lineage>
        <taxon>Bacteria</taxon>
        <taxon>Pseudomonadati</taxon>
        <taxon>Pseudomonadota</taxon>
        <taxon>Betaproteobacteria</taxon>
        <taxon>Burkholderiales</taxon>
        <taxon>Oxalobacteraceae</taxon>
        <taxon>Undibacterium</taxon>
    </lineage>
</organism>
<dbReference type="RefSeq" id="WP_212677857.1">
    <property type="nucleotide sequence ID" value="NZ_JAGSPK010000001.1"/>
</dbReference>
<feature type="domain" description="O-antigen ligase-related" evidence="6">
    <location>
        <begin position="165"/>
        <end position="309"/>
    </location>
</feature>
<gene>
    <name evidence="8" type="ORF">KDM87_04155</name>
</gene>
<feature type="transmembrane region" description="Helical" evidence="5">
    <location>
        <begin position="377"/>
        <end position="399"/>
    </location>
</feature>
<evidence type="ECO:0000259" key="6">
    <source>
        <dbReference type="Pfam" id="PF04932"/>
    </source>
</evidence>
<feature type="transmembrane region" description="Helical" evidence="5">
    <location>
        <begin position="166"/>
        <end position="193"/>
    </location>
</feature>
<dbReference type="GO" id="GO:0016874">
    <property type="term" value="F:ligase activity"/>
    <property type="evidence" value="ECO:0007669"/>
    <property type="project" value="UniProtKB-KW"/>
</dbReference>
<dbReference type="Pfam" id="PF11846">
    <property type="entry name" value="Wzy_C_2"/>
    <property type="match status" value="1"/>
</dbReference>
<dbReference type="EMBL" id="JAGSPK010000001">
    <property type="protein sequence ID" value="MBR7791778.1"/>
    <property type="molecule type" value="Genomic_DNA"/>
</dbReference>
<feature type="domain" description="Virulence factor membrane-bound polymerase C-terminal" evidence="7">
    <location>
        <begin position="335"/>
        <end position="500"/>
    </location>
</feature>
<feature type="transmembrane region" description="Helical" evidence="5">
    <location>
        <begin position="52"/>
        <end position="71"/>
    </location>
</feature>
<evidence type="ECO:0000259" key="7">
    <source>
        <dbReference type="Pfam" id="PF11846"/>
    </source>
</evidence>
<dbReference type="PANTHER" id="PTHR37422:SF13">
    <property type="entry name" value="LIPOPOLYSACCHARIDE BIOSYNTHESIS PROTEIN PA4999-RELATED"/>
    <property type="match status" value="1"/>
</dbReference>
<dbReference type="PANTHER" id="PTHR37422">
    <property type="entry name" value="TEICHURONIC ACID BIOSYNTHESIS PROTEIN TUAE"/>
    <property type="match status" value="1"/>
</dbReference>
<comment type="caution">
    <text evidence="8">The sequence shown here is derived from an EMBL/GenBank/DDBJ whole genome shotgun (WGS) entry which is preliminary data.</text>
</comment>
<evidence type="ECO:0000256" key="4">
    <source>
        <dbReference type="ARBA" id="ARBA00023136"/>
    </source>
</evidence>
<evidence type="ECO:0000256" key="5">
    <source>
        <dbReference type="SAM" id="Phobius"/>
    </source>
</evidence>
<reference evidence="8 9" key="1">
    <citation type="submission" date="2021-04" db="EMBL/GenBank/DDBJ databases">
        <title>novel species isolated from subtropical streams in China.</title>
        <authorList>
            <person name="Lu H."/>
        </authorList>
    </citation>
    <scope>NUCLEOTIDE SEQUENCE [LARGE SCALE GENOMIC DNA]</scope>
    <source>
        <strain evidence="8 9">FT147W</strain>
    </source>
</reference>
<dbReference type="Pfam" id="PF04932">
    <property type="entry name" value="Wzy_C"/>
    <property type="match status" value="1"/>
</dbReference>
<evidence type="ECO:0000313" key="9">
    <source>
        <dbReference type="Proteomes" id="UP000682982"/>
    </source>
</evidence>
<dbReference type="Proteomes" id="UP000682982">
    <property type="component" value="Unassembled WGS sequence"/>
</dbReference>
<dbReference type="InterPro" id="IPR021797">
    <property type="entry name" value="Wzy_C_2"/>
</dbReference>
<comment type="subcellular location">
    <subcellularLocation>
        <location evidence="1">Membrane</location>
        <topology evidence="1">Multi-pass membrane protein</topology>
    </subcellularLocation>
</comment>
<dbReference type="InterPro" id="IPR051533">
    <property type="entry name" value="WaaL-like"/>
</dbReference>
<evidence type="ECO:0000256" key="3">
    <source>
        <dbReference type="ARBA" id="ARBA00022989"/>
    </source>
</evidence>
<keyword evidence="9" id="KW-1185">Reference proteome</keyword>
<proteinExistence type="predicted"/>
<keyword evidence="3 5" id="KW-1133">Transmembrane helix</keyword>
<keyword evidence="2 5" id="KW-0812">Transmembrane</keyword>
<sequence length="530" mass="59868">MAIIVSFIVAGAVLARENAFFWHGHAITKLFLSFPLLMLIQYLFFQHQSWADLLLPVAYFFLAALAAVIGTSLSQSRKERDHLALMMASAFFIASLLSVVIQILQVSGLSLAPVVMYMGKTMIFPRPYGNIAQPNQLALILCFGLAGMIFLYRVQRLSNIPSVISAIMLLLGLVMTQSRIGWIIIPAYALLLLRKDEHPKTIPSAILLGYVCLYFFLVFFESHIVGLLGWQGGSVIERIGGARSERAALWQQAWHIASHHPWVGIGWFGFGEEQVRIAANFPSSTYAEHSHNVALNLAAEMGWPFTIILLAFLSWWVYQTCVLSGQSLAVRFASFCLLAVMVHSMVEFPLWYAYILLPVAMLMGMLQQNRWPANGVVLPSVLIISGALMTLVLIVVLSLDYRRVVQAFDVLRSEGAKNQKSLQQPAITIFPQFYDYFKLMGIVPAEGMNDDEIAFIERATYRFGFMHNLNKLAEVCVLNGRHDQAIQVMRTLQRLHPDGYPEYFDYWRAKAELDPRYMNVFKKMLPRNSP</sequence>
<feature type="transmembrane region" description="Helical" evidence="5">
    <location>
        <begin position="83"/>
        <end position="116"/>
    </location>
</feature>
<name>A0ABS5GZJ5_9BURK</name>
<dbReference type="InterPro" id="IPR007016">
    <property type="entry name" value="O-antigen_ligase-rel_domated"/>
</dbReference>
<keyword evidence="4 5" id="KW-0472">Membrane</keyword>
<feature type="transmembrane region" description="Helical" evidence="5">
    <location>
        <begin position="137"/>
        <end position="154"/>
    </location>
</feature>
<feature type="transmembrane region" description="Helical" evidence="5">
    <location>
        <begin position="330"/>
        <end position="357"/>
    </location>
</feature>
<feature type="transmembrane region" description="Helical" evidence="5">
    <location>
        <begin position="301"/>
        <end position="318"/>
    </location>
</feature>
<protein>
    <submittedName>
        <fullName evidence="8">O-antigen ligase C-terminal domain-containing protein</fullName>
    </submittedName>
</protein>
<evidence type="ECO:0000256" key="1">
    <source>
        <dbReference type="ARBA" id="ARBA00004141"/>
    </source>
</evidence>
<accession>A0ABS5GZJ5</accession>
<keyword evidence="8" id="KW-0436">Ligase</keyword>
<evidence type="ECO:0000313" key="8">
    <source>
        <dbReference type="EMBL" id="MBR7791778.1"/>
    </source>
</evidence>
<feature type="transmembrane region" description="Helical" evidence="5">
    <location>
        <begin position="25"/>
        <end position="45"/>
    </location>
</feature>
<evidence type="ECO:0000256" key="2">
    <source>
        <dbReference type="ARBA" id="ARBA00022692"/>
    </source>
</evidence>